<dbReference type="Proteomes" id="UP001064782">
    <property type="component" value="Unassembled WGS sequence"/>
</dbReference>
<feature type="compositionally biased region" description="Polar residues" evidence="1">
    <location>
        <begin position="61"/>
        <end position="79"/>
    </location>
</feature>
<dbReference type="EMBL" id="BRXE01000016">
    <property type="protein sequence ID" value="GLB82822.1"/>
    <property type="molecule type" value="Genomic_DNA"/>
</dbReference>
<protein>
    <submittedName>
        <fullName evidence="3">Uncharacterized protein</fullName>
    </submittedName>
</protein>
<dbReference type="EMBL" id="BRZI01000009">
    <property type="protein sequence ID" value="GLD29914.1"/>
    <property type="molecule type" value="Genomic_DNA"/>
</dbReference>
<accession>A0A9P3Q577</accession>
<name>A0A9P3Q577_9MYCO</name>
<proteinExistence type="predicted"/>
<evidence type="ECO:0000313" key="2">
    <source>
        <dbReference type="EMBL" id="GLB82822.1"/>
    </source>
</evidence>
<evidence type="ECO:0000256" key="1">
    <source>
        <dbReference type="SAM" id="MobiDB-lite"/>
    </source>
</evidence>
<keyword evidence="4" id="KW-1185">Reference proteome</keyword>
<dbReference type="Proteomes" id="UP001165663">
    <property type="component" value="Unassembled WGS sequence"/>
</dbReference>
<sequence>MISAAIEAARCESPRPTIAPATSIAEDNNTMSCPAPNPRVCGRLPWTPPIALAQPPFDVSHGSQVLADSTTAHSATSQPGRGRRLMVARLTRRLPQAGAVTPSEPTQVEFSHQYQGKPWFADARRGLSLRQ</sequence>
<feature type="region of interest" description="Disordered" evidence="1">
    <location>
        <begin position="61"/>
        <end position="83"/>
    </location>
</feature>
<reference evidence="3" key="1">
    <citation type="submission" date="2022-08" db="EMBL/GenBank/DDBJ databases">
        <title>Mycobacterium kiyosense sp. nov., scotochromogenic slow-glowing species isolated from respiratory specimens.</title>
        <authorList>
            <person name="Fukano H."/>
            <person name="Kazumi Y."/>
            <person name="Sakagami N."/>
            <person name="Ato M."/>
            <person name="Mitarai S."/>
            <person name="Hoshino Y."/>
        </authorList>
    </citation>
    <scope>NUCLEOTIDE SEQUENCE</scope>
    <source>
        <strain evidence="3">1413</strain>
        <strain evidence="2">SRL2020-028</strain>
    </source>
</reference>
<organism evidence="3 4">
    <name type="scientific">Mycobacterium kiyosense</name>
    <dbReference type="NCBI Taxonomy" id="2871094"/>
    <lineage>
        <taxon>Bacteria</taxon>
        <taxon>Bacillati</taxon>
        <taxon>Actinomycetota</taxon>
        <taxon>Actinomycetes</taxon>
        <taxon>Mycobacteriales</taxon>
        <taxon>Mycobacteriaceae</taxon>
        <taxon>Mycobacterium</taxon>
    </lineage>
</organism>
<evidence type="ECO:0000313" key="3">
    <source>
        <dbReference type="EMBL" id="GLD29914.1"/>
    </source>
</evidence>
<gene>
    <name evidence="3" type="ORF">Mkiyose1413_17970</name>
    <name evidence="2" type="ORF">SRL2020028_20780</name>
</gene>
<comment type="caution">
    <text evidence="3">The sequence shown here is derived from an EMBL/GenBank/DDBJ whole genome shotgun (WGS) entry which is preliminary data.</text>
</comment>
<evidence type="ECO:0000313" key="4">
    <source>
        <dbReference type="Proteomes" id="UP001064782"/>
    </source>
</evidence>
<dbReference type="AlphaFoldDB" id="A0A9P3Q577"/>